<dbReference type="PROSITE" id="PS51099">
    <property type="entry name" value="PTS_EIIB_TYPE_2"/>
    <property type="match status" value="1"/>
</dbReference>
<dbReference type="PROSITE" id="PS51094">
    <property type="entry name" value="PTS_EIIA_TYPE_2"/>
    <property type="match status" value="1"/>
</dbReference>
<evidence type="ECO:0000313" key="9">
    <source>
        <dbReference type="EMBL" id="NYE03375.1"/>
    </source>
</evidence>
<evidence type="ECO:0000256" key="5">
    <source>
        <dbReference type="ARBA" id="ARBA00023163"/>
    </source>
</evidence>
<dbReference type="SUPFAM" id="SSF52794">
    <property type="entry name" value="PTS system IIB component-like"/>
    <property type="match status" value="1"/>
</dbReference>
<dbReference type="Proteomes" id="UP000548423">
    <property type="component" value="Unassembled WGS sequence"/>
</dbReference>
<evidence type="ECO:0000259" key="8">
    <source>
        <dbReference type="PROSITE" id="PS51372"/>
    </source>
</evidence>
<keyword evidence="1" id="KW-0808">Transferase</keyword>
<dbReference type="InterPro" id="IPR036390">
    <property type="entry name" value="WH_DNA-bd_sf"/>
</dbReference>
<feature type="domain" description="PRD" evidence="8">
    <location>
        <begin position="293"/>
        <end position="400"/>
    </location>
</feature>
<dbReference type="Pfam" id="PF00874">
    <property type="entry name" value="PRD"/>
    <property type="match status" value="2"/>
</dbReference>
<dbReference type="InterPro" id="IPR007737">
    <property type="entry name" value="Mga_HTH"/>
</dbReference>
<dbReference type="Pfam" id="PF02302">
    <property type="entry name" value="PTS_IIB"/>
    <property type="match status" value="1"/>
</dbReference>
<keyword evidence="2" id="KW-0677">Repeat</keyword>
<dbReference type="InterPro" id="IPR016152">
    <property type="entry name" value="PTrfase/Anion_transptr"/>
</dbReference>
<reference evidence="10" key="2">
    <citation type="submission" date="2020-08" db="EMBL/GenBank/DDBJ databases">
        <title>The Agave Microbiome: Exploring the role of microbial communities in plant adaptations to desert environments.</title>
        <authorList>
            <person name="Partida-Martinez L.P."/>
        </authorList>
    </citation>
    <scope>NUCLEOTIDE SEQUENCE [LARGE SCALE GENOMIC DNA]</scope>
    <source>
        <strain evidence="10">AT2.8</strain>
    </source>
</reference>
<evidence type="ECO:0000256" key="4">
    <source>
        <dbReference type="ARBA" id="ARBA00023159"/>
    </source>
</evidence>
<dbReference type="CDD" id="cd00211">
    <property type="entry name" value="PTS_IIA_fru"/>
    <property type="match status" value="1"/>
</dbReference>
<accession>A0A852T658</accession>
<feature type="domain" description="PTS EIIA type-2" evidence="6">
    <location>
        <begin position="505"/>
        <end position="646"/>
    </location>
</feature>
<dbReference type="Pfam" id="PF05043">
    <property type="entry name" value="Mga"/>
    <property type="match status" value="1"/>
</dbReference>
<evidence type="ECO:0000256" key="3">
    <source>
        <dbReference type="ARBA" id="ARBA00023015"/>
    </source>
</evidence>
<dbReference type="InterPro" id="IPR036388">
    <property type="entry name" value="WH-like_DNA-bd_sf"/>
</dbReference>
<feature type="domain" description="PRD" evidence="8">
    <location>
        <begin position="180"/>
        <end position="284"/>
    </location>
</feature>
<evidence type="ECO:0000259" key="6">
    <source>
        <dbReference type="PROSITE" id="PS51094"/>
    </source>
</evidence>
<reference evidence="10" key="1">
    <citation type="submission" date="2020-07" db="EMBL/GenBank/DDBJ databases">
        <authorList>
            <person name="Partida-Martinez L."/>
            <person name="Huntemann M."/>
            <person name="Clum A."/>
            <person name="Wang J."/>
            <person name="Palaniappan K."/>
            <person name="Ritter S."/>
            <person name="Chen I.-M."/>
            <person name="Stamatis D."/>
            <person name="Reddy T."/>
            <person name="O'Malley R."/>
            <person name="Daum C."/>
            <person name="Shapiro N."/>
            <person name="Ivanova N."/>
            <person name="Kyrpides N."/>
            <person name="Woyke T."/>
        </authorList>
    </citation>
    <scope>NUCLEOTIDE SEQUENCE [LARGE SCALE GENOMIC DNA]</scope>
    <source>
        <strain evidence="10">AT2.8</strain>
    </source>
</reference>
<protein>
    <submittedName>
        <fullName evidence="9">Lichenan operon transcriptional antiterminator</fullName>
    </submittedName>
</protein>
<dbReference type="Gene3D" id="1.10.10.10">
    <property type="entry name" value="Winged helix-like DNA-binding domain superfamily/Winged helix DNA-binding domain"/>
    <property type="match status" value="1"/>
</dbReference>
<proteinExistence type="predicted"/>
<keyword evidence="5" id="KW-0804">Transcription</keyword>
<evidence type="ECO:0000256" key="2">
    <source>
        <dbReference type="ARBA" id="ARBA00022737"/>
    </source>
</evidence>
<comment type="caution">
    <text evidence="9">The sequence shown here is derived from an EMBL/GenBank/DDBJ whole genome shotgun (WGS) entry which is preliminary data.</text>
</comment>
<dbReference type="GO" id="GO:0008982">
    <property type="term" value="F:protein-N(PI)-phosphohistidine-sugar phosphotransferase activity"/>
    <property type="evidence" value="ECO:0007669"/>
    <property type="project" value="InterPro"/>
</dbReference>
<dbReference type="GO" id="GO:0009401">
    <property type="term" value="P:phosphoenolpyruvate-dependent sugar phosphotransferase system"/>
    <property type="evidence" value="ECO:0007669"/>
    <property type="project" value="InterPro"/>
</dbReference>
<dbReference type="PANTHER" id="PTHR30185">
    <property type="entry name" value="CRYPTIC BETA-GLUCOSIDE BGL OPERON ANTITERMINATOR"/>
    <property type="match status" value="1"/>
</dbReference>
<evidence type="ECO:0000256" key="1">
    <source>
        <dbReference type="ARBA" id="ARBA00022679"/>
    </source>
</evidence>
<dbReference type="PANTHER" id="PTHR30185:SF13">
    <property type="entry name" value="LICABCH OPERON REGULATOR-RELATED"/>
    <property type="match status" value="1"/>
</dbReference>
<dbReference type="InterPro" id="IPR013196">
    <property type="entry name" value="HTH_11"/>
</dbReference>
<dbReference type="InterPro" id="IPR013011">
    <property type="entry name" value="PTS_EIIB_2"/>
</dbReference>
<dbReference type="InterPro" id="IPR050661">
    <property type="entry name" value="BglG_antiterminators"/>
</dbReference>
<dbReference type="AlphaFoldDB" id="A0A852T658"/>
<organism evidence="9 10">
    <name type="scientific">Neobacillus niacini</name>
    <dbReference type="NCBI Taxonomy" id="86668"/>
    <lineage>
        <taxon>Bacteria</taxon>
        <taxon>Bacillati</taxon>
        <taxon>Bacillota</taxon>
        <taxon>Bacilli</taxon>
        <taxon>Bacillales</taxon>
        <taxon>Bacillaceae</taxon>
        <taxon>Neobacillus</taxon>
    </lineage>
</organism>
<dbReference type="Gene3D" id="3.40.50.2300">
    <property type="match status" value="1"/>
</dbReference>
<keyword evidence="4" id="KW-0010">Activator</keyword>
<dbReference type="Pfam" id="PF08279">
    <property type="entry name" value="HTH_11"/>
    <property type="match status" value="1"/>
</dbReference>
<dbReference type="SUPFAM" id="SSF46785">
    <property type="entry name" value="Winged helix' DNA-binding domain"/>
    <property type="match status" value="1"/>
</dbReference>
<dbReference type="Pfam" id="PF00359">
    <property type="entry name" value="PTS_EIIA_2"/>
    <property type="match status" value="1"/>
</dbReference>
<keyword evidence="3" id="KW-0805">Transcription regulation</keyword>
<evidence type="ECO:0000259" key="7">
    <source>
        <dbReference type="PROSITE" id="PS51099"/>
    </source>
</evidence>
<dbReference type="Gene3D" id="3.40.930.10">
    <property type="entry name" value="Mannitol-specific EII, Chain A"/>
    <property type="match status" value="1"/>
</dbReference>
<dbReference type="InterPro" id="IPR003501">
    <property type="entry name" value="PTS_EIIB_2/3"/>
</dbReference>
<evidence type="ECO:0000313" key="10">
    <source>
        <dbReference type="Proteomes" id="UP000548423"/>
    </source>
</evidence>
<dbReference type="EMBL" id="JACCBX010000001">
    <property type="protein sequence ID" value="NYE03375.1"/>
    <property type="molecule type" value="Genomic_DNA"/>
</dbReference>
<dbReference type="InterPro" id="IPR036095">
    <property type="entry name" value="PTS_EIIB-like_sf"/>
</dbReference>
<dbReference type="InterPro" id="IPR002178">
    <property type="entry name" value="PTS_EIIA_type-2_dom"/>
</dbReference>
<dbReference type="Gene3D" id="1.10.1790.10">
    <property type="entry name" value="PRD domain"/>
    <property type="match status" value="2"/>
</dbReference>
<sequence length="647" mass="75179">MDNFHPRQRTIIKMLYEKKAVMKGGELAAELGVSDRTVRNDIAYINSVVNMDLIVSQNKKGYQLSDYVKASEIVANEGEGIPVLPEERINYILKHLLFRNRELDLYELSEMLLVSEATIELDLKEIKKLISENNRDLGLSRKAASISLAGSEKDKRALFSELLFKETNRNFFNIFKYERYFHHLDLTLIQRKLMQAVENYRIHLNEMAVVNLVIHIAITIDRIKSENILDMEVELDKVLGMREYKMAEELCGQLEDAFGVKFPRGDIIYISYLILGKSIIKNRYKEKKELEGIIDPQIASLTEALIASINREFGISFIEDDNLFIGLCLHTKRMIERVNSHVLLRNPLLDELKIKYPFIFELAVFVSKEFYKITGLVIKEDEIGFIALHLGAAFDSLNGNQTIKRKIALICPTGYTTSELLKSKLYSVYQDKIEILGTFSFMELDKLQKQEPDLILSTVKFEYEMDIKVIEVSPFLDQKDIEKINQHLYLYGNDIGRSRFLNDVNYFFRKDLFFKGNMFKDEWDVIKYLGNQLSTKGYTPEEYVNLVMEREKISSTSFGNLLAIPHPIVMNAYETVIAVTILQKPMMWGKNKVQLVFMFALKESDRKKLNELYKHIIEIVEKPEGVQYLIKSENYNDFISRILSYEA</sequence>
<dbReference type="InterPro" id="IPR011608">
    <property type="entry name" value="PRD"/>
</dbReference>
<gene>
    <name evidence="9" type="ORF">F4694_000094</name>
</gene>
<dbReference type="SUPFAM" id="SSF55804">
    <property type="entry name" value="Phoshotransferase/anion transport protein"/>
    <property type="match status" value="1"/>
</dbReference>
<dbReference type="PROSITE" id="PS51372">
    <property type="entry name" value="PRD_2"/>
    <property type="match status" value="2"/>
</dbReference>
<dbReference type="CDD" id="cd05568">
    <property type="entry name" value="PTS_IIB_bgl_like"/>
    <property type="match status" value="1"/>
</dbReference>
<name>A0A852T658_9BACI</name>
<dbReference type="GO" id="GO:0006355">
    <property type="term" value="P:regulation of DNA-templated transcription"/>
    <property type="evidence" value="ECO:0007669"/>
    <property type="project" value="InterPro"/>
</dbReference>
<dbReference type="SUPFAM" id="SSF63520">
    <property type="entry name" value="PTS-regulatory domain, PRD"/>
    <property type="match status" value="2"/>
</dbReference>
<feature type="domain" description="PTS EIIB type-2" evidence="7">
    <location>
        <begin position="405"/>
        <end position="496"/>
    </location>
</feature>
<dbReference type="InterPro" id="IPR036634">
    <property type="entry name" value="PRD_sf"/>
</dbReference>